<evidence type="ECO:0000313" key="3">
    <source>
        <dbReference type="Proteomes" id="UP001168338"/>
    </source>
</evidence>
<feature type="compositionally biased region" description="Basic residues" evidence="1">
    <location>
        <begin position="128"/>
        <end position="142"/>
    </location>
</feature>
<organism evidence="2 3">
    <name type="scientific">Methanoculleus frigidifontis</name>
    <dbReference type="NCBI Taxonomy" id="2584085"/>
    <lineage>
        <taxon>Archaea</taxon>
        <taxon>Methanobacteriati</taxon>
        <taxon>Methanobacteriota</taxon>
        <taxon>Stenosarchaea group</taxon>
        <taxon>Methanomicrobia</taxon>
        <taxon>Methanomicrobiales</taxon>
        <taxon>Methanomicrobiaceae</taxon>
        <taxon>Methanoculleus</taxon>
    </lineage>
</organism>
<evidence type="ECO:0000256" key="1">
    <source>
        <dbReference type="SAM" id="MobiDB-lite"/>
    </source>
</evidence>
<accession>A0ABT8M6R8</accession>
<feature type="region of interest" description="Disordered" evidence="1">
    <location>
        <begin position="87"/>
        <end position="162"/>
    </location>
</feature>
<dbReference type="RefSeq" id="WP_301662672.1">
    <property type="nucleotide sequence ID" value="NZ_VCYH01000001.1"/>
</dbReference>
<evidence type="ECO:0000313" key="2">
    <source>
        <dbReference type="EMBL" id="MDN7023627.1"/>
    </source>
</evidence>
<name>A0ABT8M6R8_9EURY</name>
<gene>
    <name evidence="2" type="ORF">FGU65_01715</name>
</gene>
<dbReference type="EMBL" id="VCYH01000001">
    <property type="protein sequence ID" value="MDN7023627.1"/>
    <property type="molecule type" value="Genomic_DNA"/>
</dbReference>
<protein>
    <submittedName>
        <fullName evidence="2">PhzF family phenazine biosynthesis protein</fullName>
    </submittedName>
</protein>
<proteinExistence type="predicted"/>
<dbReference type="Proteomes" id="UP001168338">
    <property type="component" value="Unassembled WGS sequence"/>
</dbReference>
<comment type="caution">
    <text evidence="2">The sequence shown here is derived from an EMBL/GenBank/DDBJ whole genome shotgun (WGS) entry which is preliminary data.</text>
</comment>
<reference evidence="2" key="1">
    <citation type="submission" date="2019-05" db="EMBL/GenBank/DDBJ databases">
        <title>Methanoculleus sp. FWC-SCC1, a methanogenic archaeon isolated from deep marine cold seep.</title>
        <authorList>
            <person name="Chen Y.-W."/>
            <person name="Chen S.-C."/>
            <person name="Teng N.-H."/>
            <person name="Lai M.-C."/>
        </authorList>
    </citation>
    <scope>NUCLEOTIDE SEQUENCE</scope>
    <source>
        <strain evidence="2">FWC-SCC1</strain>
    </source>
</reference>
<dbReference type="Gene3D" id="3.10.310.10">
    <property type="entry name" value="Diaminopimelate Epimerase, Chain A, domain 1"/>
    <property type="match status" value="1"/>
</dbReference>
<keyword evidence="3" id="KW-1185">Reference proteome</keyword>
<sequence>MDLESSRAAGAGLRRTAAALGLGAENLDPATPLAVVNAGLDTLLVPLVSLDACIGCAPDYATLRAFALAHAVDVIVIYTRGTAYPEHEPDLHPLLPRRPGDLQPGGDRQHYRAQPHLHRPGGGELLRPRHGSGYRIHGRNNPRRSCGSGVLLPVRDRGRLPV</sequence>
<dbReference type="SUPFAM" id="SSF54506">
    <property type="entry name" value="Diaminopimelate epimerase-like"/>
    <property type="match status" value="1"/>
</dbReference>